<dbReference type="AlphaFoldDB" id="A0A2U2RJ42"/>
<accession>A0A2U2RJ42</accession>
<comment type="caution">
    <text evidence="5">The sequence shown here is derived from an EMBL/GenBank/DDBJ whole genome shotgun (WGS) entry which is preliminary data.</text>
</comment>
<dbReference type="Proteomes" id="UP000245590">
    <property type="component" value="Unassembled WGS sequence"/>
</dbReference>
<dbReference type="GO" id="GO:0046872">
    <property type="term" value="F:metal ion binding"/>
    <property type="evidence" value="ECO:0007669"/>
    <property type="project" value="UniProtKB-KW"/>
</dbReference>
<evidence type="ECO:0000313" key="6">
    <source>
        <dbReference type="Proteomes" id="UP000245590"/>
    </source>
</evidence>
<dbReference type="SUPFAM" id="SSF53187">
    <property type="entry name" value="Zn-dependent exopeptidases"/>
    <property type="match status" value="1"/>
</dbReference>
<dbReference type="GO" id="GO:0008233">
    <property type="term" value="F:peptidase activity"/>
    <property type="evidence" value="ECO:0007669"/>
    <property type="project" value="UniProtKB-KW"/>
</dbReference>
<evidence type="ECO:0000256" key="2">
    <source>
        <dbReference type="ARBA" id="ARBA00022723"/>
    </source>
</evidence>
<keyword evidence="6" id="KW-1185">Reference proteome</keyword>
<dbReference type="Pfam" id="PF01546">
    <property type="entry name" value="Peptidase_M20"/>
    <property type="match status" value="1"/>
</dbReference>
<evidence type="ECO:0000259" key="4">
    <source>
        <dbReference type="Pfam" id="PF07687"/>
    </source>
</evidence>
<organism evidence="5 6">
    <name type="scientific">Brachybacterium endophyticum</name>
    <dbReference type="NCBI Taxonomy" id="2182385"/>
    <lineage>
        <taxon>Bacteria</taxon>
        <taxon>Bacillati</taxon>
        <taxon>Actinomycetota</taxon>
        <taxon>Actinomycetes</taxon>
        <taxon>Micrococcales</taxon>
        <taxon>Dermabacteraceae</taxon>
        <taxon>Brachybacterium</taxon>
    </lineage>
</organism>
<reference evidence="5 6" key="1">
    <citation type="submission" date="2018-05" db="EMBL/GenBank/DDBJ databases">
        <title>Brachybacterium sp. M1HQ-2T, whole genome shotgun sequence.</title>
        <authorList>
            <person name="Tuo L."/>
        </authorList>
    </citation>
    <scope>NUCLEOTIDE SEQUENCE [LARGE SCALE GENOMIC DNA]</scope>
    <source>
        <strain evidence="5 6">M1HQ-2</strain>
    </source>
</reference>
<proteinExistence type="predicted"/>
<feature type="domain" description="Peptidase M20 dimerisation" evidence="4">
    <location>
        <begin position="215"/>
        <end position="363"/>
    </location>
</feature>
<gene>
    <name evidence="5" type="ORF">DEO23_11825</name>
</gene>
<dbReference type="RefSeq" id="WP_109276232.1">
    <property type="nucleotide sequence ID" value="NZ_QFKX01000004.1"/>
</dbReference>
<dbReference type="InterPro" id="IPR002933">
    <property type="entry name" value="Peptidase_M20"/>
</dbReference>
<dbReference type="PANTHER" id="PTHR43270">
    <property type="entry name" value="BETA-ALA-HIS DIPEPTIDASE"/>
    <property type="match status" value="1"/>
</dbReference>
<dbReference type="PANTHER" id="PTHR43270:SF12">
    <property type="entry name" value="SUCCINYL-DIAMINOPIMELATE DESUCCINYLASE"/>
    <property type="match status" value="1"/>
</dbReference>
<dbReference type="Gene3D" id="3.40.630.10">
    <property type="entry name" value="Zn peptidases"/>
    <property type="match status" value="1"/>
</dbReference>
<dbReference type="EMBL" id="QFKX01000004">
    <property type="protein sequence ID" value="PWH05876.1"/>
    <property type="molecule type" value="Genomic_DNA"/>
</dbReference>
<keyword evidence="2" id="KW-0479">Metal-binding</keyword>
<protein>
    <submittedName>
        <fullName evidence="5">Dipeptidase</fullName>
    </submittedName>
</protein>
<dbReference type="InterPro" id="IPR011650">
    <property type="entry name" value="Peptidase_M20_dimer"/>
</dbReference>
<dbReference type="Gene3D" id="3.30.70.360">
    <property type="match status" value="1"/>
</dbReference>
<sequence>MSHHSAPWSPSSDPADPRAVEQLREKLEPMLPRAIEDLSALVRIPSIAFPGYDRAPVHESAEAVASLLRDAGMSEVSITHVDDGAPAVIARRPAREGMPTVLLYAHHDVQPTGDPASWTTDPFEPTRSGDRLFGRGAADDKAGVMAHVTALRLVGEELAELGVGVTVFVEGEEEAGSPTFRRFIEAHRDQLEADAIVVADSANWAVGTPALTTSLRGVVDLTVTVRVLERAVHSGMFGGPVLDALTQMGRLVSTLHDDEGSVAVPDLVRAEAPAVEMPEEDYRRDAGIPAGQPLAGTGSLTSRLWSAPALSVIGIDAPSVRDASNTLVPAARAKISLRIPPGQDPAAAMDALVDHLERNAPRGAVVEIERGEQGRPFRAPADTPAMRLARSAFRDAWDTEPVDTGLGGSIPFIADLLEVFPGAEVLVTGVEDPDSRAHGVDESLHLGEFSRVCLAEALLLRGAASLPRREV</sequence>
<keyword evidence="1" id="KW-0645">Protease</keyword>
<dbReference type="GO" id="GO:0006508">
    <property type="term" value="P:proteolysis"/>
    <property type="evidence" value="ECO:0007669"/>
    <property type="project" value="UniProtKB-KW"/>
</dbReference>
<dbReference type="InterPro" id="IPR051458">
    <property type="entry name" value="Cyt/Met_Dipeptidase"/>
</dbReference>
<evidence type="ECO:0000256" key="3">
    <source>
        <dbReference type="ARBA" id="ARBA00022801"/>
    </source>
</evidence>
<evidence type="ECO:0000256" key="1">
    <source>
        <dbReference type="ARBA" id="ARBA00022670"/>
    </source>
</evidence>
<dbReference type="Pfam" id="PF07687">
    <property type="entry name" value="M20_dimer"/>
    <property type="match status" value="1"/>
</dbReference>
<evidence type="ECO:0000313" key="5">
    <source>
        <dbReference type="EMBL" id="PWH05876.1"/>
    </source>
</evidence>
<dbReference type="NCBIfam" id="NF005914">
    <property type="entry name" value="PRK07907.1"/>
    <property type="match status" value="1"/>
</dbReference>
<dbReference type="OrthoDB" id="9761532at2"/>
<name>A0A2U2RJ42_9MICO</name>
<keyword evidence="3" id="KW-0378">Hydrolase</keyword>